<accession>A0A314Y398</accession>
<feature type="region of interest" description="Disordered" evidence="1">
    <location>
        <begin position="21"/>
        <end position="41"/>
    </location>
</feature>
<organism evidence="2 3">
    <name type="scientific">Prunus yedoensis var. nudiflora</name>
    <dbReference type="NCBI Taxonomy" id="2094558"/>
    <lineage>
        <taxon>Eukaryota</taxon>
        <taxon>Viridiplantae</taxon>
        <taxon>Streptophyta</taxon>
        <taxon>Embryophyta</taxon>
        <taxon>Tracheophyta</taxon>
        <taxon>Spermatophyta</taxon>
        <taxon>Magnoliopsida</taxon>
        <taxon>eudicotyledons</taxon>
        <taxon>Gunneridae</taxon>
        <taxon>Pentapetalae</taxon>
        <taxon>rosids</taxon>
        <taxon>fabids</taxon>
        <taxon>Rosales</taxon>
        <taxon>Rosaceae</taxon>
        <taxon>Amygdaloideae</taxon>
        <taxon>Amygdaleae</taxon>
        <taxon>Prunus</taxon>
    </lineage>
</organism>
<dbReference type="EMBL" id="PJQY01001659">
    <property type="protein sequence ID" value="PQQ00733.1"/>
    <property type="molecule type" value="Genomic_DNA"/>
</dbReference>
<gene>
    <name evidence="2" type="ORF">Pyn_30779</name>
</gene>
<protein>
    <submittedName>
        <fullName evidence="2">Uncharacterized protein</fullName>
    </submittedName>
</protein>
<name>A0A314Y398_PRUYE</name>
<sequence length="74" mass="8078">MASARTACLGCSLLVPIPPSSAPGAATCPSSATRSGPPQELRRARSDSLEFQCRLVCLRRQFRLRLHGRRGWGR</sequence>
<dbReference type="Proteomes" id="UP000250321">
    <property type="component" value="Unassembled WGS sequence"/>
</dbReference>
<evidence type="ECO:0000256" key="1">
    <source>
        <dbReference type="SAM" id="MobiDB-lite"/>
    </source>
</evidence>
<keyword evidence="3" id="KW-1185">Reference proteome</keyword>
<proteinExistence type="predicted"/>
<evidence type="ECO:0000313" key="2">
    <source>
        <dbReference type="EMBL" id="PQQ00733.1"/>
    </source>
</evidence>
<reference evidence="2 3" key="1">
    <citation type="submission" date="2018-02" db="EMBL/GenBank/DDBJ databases">
        <title>Draft genome of wild Prunus yedoensis var. nudiflora.</title>
        <authorList>
            <person name="Baek S."/>
            <person name="Kim J.-H."/>
            <person name="Choi K."/>
            <person name="Kim G.-B."/>
            <person name="Cho A."/>
            <person name="Jang H."/>
            <person name="Shin C.-H."/>
            <person name="Yu H.-J."/>
            <person name="Mun J.-H."/>
        </authorList>
    </citation>
    <scope>NUCLEOTIDE SEQUENCE [LARGE SCALE GENOMIC DNA]</scope>
    <source>
        <strain evidence="3">cv. Jeju island</strain>
        <tissue evidence="2">Leaf</tissue>
    </source>
</reference>
<dbReference type="AlphaFoldDB" id="A0A314Y398"/>
<evidence type="ECO:0000313" key="3">
    <source>
        <dbReference type="Proteomes" id="UP000250321"/>
    </source>
</evidence>
<comment type="caution">
    <text evidence="2">The sequence shown here is derived from an EMBL/GenBank/DDBJ whole genome shotgun (WGS) entry which is preliminary data.</text>
</comment>